<name>D7FXV3_ECTSI</name>
<dbReference type="EMBL" id="FN648524">
    <property type="protein sequence ID" value="CBJ32366.1"/>
    <property type="molecule type" value="Genomic_DNA"/>
</dbReference>
<organism evidence="1 2">
    <name type="scientific">Ectocarpus siliculosus</name>
    <name type="common">Brown alga</name>
    <name type="synonym">Conferva siliculosa</name>
    <dbReference type="NCBI Taxonomy" id="2880"/>
    <lineage>
        <taxon>Eukaryota</taxon>
        <taxon>Sar</taxon>
        <taxon>Stramenopiles</taxon>
        <taxon>Ochrophyta</taxon>
        <taxon>PX clade</taxon>
        <taxon>Phaeophyceae</taxon>
        <taxon>Ectocarpales</taxon>
        <taxon>Ectocarpaceae</taxon>
        <taxon>Ectocarpus</taxon>
    </lineage>
</organism>
<dbReference type="EMBL" id="FN649749">
    <property type="protein sequence ID" value="CBJ32366.1"/>
    <property type="molecule type" value="Genomic_DNA"/>
</dbReference>
<dbReference type="PROSITE" id="PS50096">
    <property type="entry name" value="IQ"/>
    <property type="match status" value="1"/>
</dbReference>
<dbReference type="InterPro" id="IPR013761">
    <property type="entry name" value="SAM/pointed_sf"/>
</dbReference>
<dbReference type="Gene3D" id="1.10.150.50">
    <property type="entry name" value="Transcription Factor, Ets-1"/>
    <property type="match status" value="1"/>
</dbReference>
<dbReference type="Proteomes" id="UP000002630">
    <property type="component" value="Linkage Group LG24"/>
</dbReference>
<dbReference type="InParanoid" id="D7FXV3"/>
<evidence type="ECO:0000313" key="2">
    <source>
        <dbReference type="Proteomes" id="UP000002630"/>
    </source>
</evidence>
<accession>D7FXV3</accession>
<proteinExistence type="predicted"/>
<sequence>MCDSCDAYRHQSGGNKTIEYTDHERAKVTWSKPRLLGKEELRPFLTVNEAAFKMQQLHRNWKAREIARDAMRVAWNRVYSPQERRFFFFYKGESPLVLPTTASWTQPCRSIGGIWVWRPVLSEHVAAMRIQNLWRNFAGRRDLRERVRQMYSMEHDPITGAECYRNLKTGEVSDRKPLSLGSERWDQDDMMLWTVEEVVMFIRRCGLKRFAPKIRHFNVDGALLMTFDPEDFLLLGQADSVNAKKILLNIERRPAFSGYNKRAKDLLRRAALRQRHLEGTQYTQVRLTWVGREEIKVAFAPRPPRRRTKFMHSSSILGS</sequence>
<dbReference type="AlphaFoldDB" id="D7FXV3"/>
<evidence type="ECO:0008006" key="3">
    <source>
        <dbReference type="Google" id="ProtNLM"/>
    </source>
</evidence>
<reference evidence="1 2" key="1">
    <citation type="journal article" date="2010" name="Nature">
        <title>The Ectocarpus genome and the independent evolution of multicellularity in brown algae.</title>
        <authorList>
            <person name="Cock J.M."/>
            <person name="Sterck L."/>
            <person name="Rouze P."/>
            <person name="Scornet D."/>
            <person name="Allen A.E."/>
            <person name="Amoutzias G."/>
            <person name="Anthouard V."/>
            <person name="Artiguenave F."/>
            <person name="Aury J.M."/>
            <person name="Badger J.H."/>
            <person name="Beszteri B."/>
            <person name="Billiau K."/>
            <person name="Bonnet E."/>
            <person name="Bothwell J.H."/>
            <person name="Bowler C."/>
            <person name="Boyen C."/>
            <person name="Brownlee C."/>
            <person name="Carrano C.J."/>
            <person name="Charrier B."/>
            <person name="Cho G.Y."/>
            <person name="Coelho S.M."/>
            <person name="Collen J."/>
            <person name="Corre E."/>
            <person name="Da Silva C."/>
            <person name="Delage L."/>
            <person name="Delaroque N."/>
            <person name="Dittami S.M."/>
            <person name="Doulbeau S."/>
            <person name="Elias M."/>
            <person name="Farnham G."/>
            <person name="Gachon C.M."/>
            <person name="Gschloessl B."/>
            <person name="Heesch S."/>
            <person name="Jabbari K."/>
            <person name="Jubin C."/>
            <person name="Kawai H."/>
            <person name="Kimura K."/>
            <person name="Kloareg B."/>
            <person name="Kupper F.C."/>
            <person name="Lang D."/>
            <person name="Le Bail A."/>
            <person name="Leblanc C."/>
            <person name="Lerouge P."/>
            <person name="Lohr M."/>
            <person name="Lopez P.J."/>
            <person name="Martens C."/>
            <person name="Maumus F."/>
            <person name="Michel G."/>
            <person name="Miranda-Saavedra D."/>
            <person name="Morales J."/>
            <person name="Moreau H."/>
            <person name="Motomura T."/>
            <person name="Nagasato C."/>
            <person name="Napoli C.A."/>
            <person name="Nelson D.R."/>
            <person name="Nyvall-Collen P."/>
            <person name="Peters A.F."/>
            <person name="Pommier C."/>
            <person name="Potin P."/>
            <person name="Poulain J."/>
            <person name="Quesneville H."/>
            <person name="Read B."/>
            <person name="Rensing S.A."/>
            <person name="Ritter A."/>
            <person name="Rousvoal S."/>
            <person name="Samanta M."/>
            <person name="Samson G."/>
            <person name="Schroeder D.C."/>
            <person name="Segurens B."/>
            <person name="Strittmatter M."/>
            <person name="Tonon T."/>
            <person name="Tregear J.W."/>
            <person name="Valentin K."/>
            <person name="von Dassow P."/>
            <person name="Yamagishi T."/>
            <person name="Van de Peer Y."/>
            <person name="Wincker P."/>
        </authorList>
    </citation>
    <scope>NUCLEOTIDE SEQUENCE [LARGE SCALE GENOMIC DNA]</scope>
    <source>
        <strain evidence="2">Ec32 / CCAP1310/4</strain>
    </source>
</reference>
<protein>
    <recommendedName>
        <fullName evidence="3">SAM domain-containing protein</fullName>
    </recommendedName>
</protein>
<dbReference type="SUPFAM" id="SSF47769">
    <property type="entry name" value="SAM/Pointed domain"/>
    <property type="match status" value="1"/>
</dbReference>
<gene>
    <name evidence="1" type="ORF">Esi_0333_0016</name>
</gene>
<keyword evidence="2" id="KW-1185">Reference proteome</keyword>
<evidence type="ECO:0000313" key="1">
    <source>
        <dbReference type="EMBL" id="CBJ32366.1"/>
    </source>
</evidence>
<dbReference type="OrthoDB" id="186678at2759"/>